<keyword evidence="2" id="KW-0378">Hydrolase</keyword>
<dbReference type="InterPro" id="IPR000801">
    <property type="entry name" value="Esterase-like"/>
</dbReference>
<evidence type="ECO:0000313" key="3">
    <source>
        <dbReference type="Proteomes" id="UP001501508"/>
    </source>
</evidence>
<organism evidence="2 3">
    <name type="scientific">Ravibacter arvi</name>
    <dbReference type="NCBI Taxonomy" id="2051041"/>
    <lineage>
        <taxon>Bacteria</taxon>
        <taxon>Pseudomonadati</taxon>
        <taxon>Bacteroidota</taxon>
        <taxon>Cytophagia</taxon>
        <taxon>Cytophagales</taxon>
        <taxon>Spirosomataceae</taxon>
        <taxon>Ravibacter</taxon>
    </lineage>
</organism>
<proteinExistence type="predicted"/>
<dbReference type="RefSeq" id="WP_345029718.1">
    <property type="nucleotide sequence ID" value="NZ_BAABEY010000025.1"/>
</dbReference>
<gene>
    <name evidence="2" type="ORF">GCM10023091_25540</name>
</gene>
<dbReference type="GO" id="GO:0016787">
    <property type="term" value="F:hydrolase activity"/>
    <property type="evidence" value="ECO:0007669"/>
    <property type="project" value="UniProtKB-KW"/>
</dbReference>
<dbReference type="InterPro" id="IPR029058">
    <property type="entry name" value="AB_hydrolase_fold"/>
</dbReference>
<feature type="signal peptide" evidence="1">
    <location>
        <begin position="1"/>
        <end position="18"/>
    </location>
</feature>
<reference evidence="3" key="1">
    <citation type="journal article" date="2019" name="Int. J. Syst. Evol. Microbiol.">
        <title>The Global Catalogue of Microorganisms (GCM) 10K type strain sequencing project: providing services to taxonomists for standard genome sequencing and annotation.</title>
        <authorList>
            <consortium name="The Broad Institute Genomics Platform"/>
            <consortium name="The Broad Institute Genome Sequencing Center for Infectious Disease"/>
            <person name="Wu L."/>
            <person name="Ma J."/>
        </authorList>
    </citation>
    <scope>NUCLEOTIDE SEQUENCE [LARGE SCALE GENOMIC DNA]</scope>
    <source>
        <strain evidence="3">JCM 31920</strain>
    </source>
</reference>
<evidence type="ECO:0000256" key="1">
    <source>
        <dbReference type="SAM" id="SignalP"/>
    </source>
</evidence>
<keyword evidence="3" id="KW-1185">Reference proteome</keyword>
<comment type="caution">
    <text evidence="2">The sequence shown here is derived from an EMBL/GenBank/DDBJ whole genome shotgun (WGS) entry which is preliminary data.</text>
</comment>
<dbReference type="EMBL" id="BAABEY010000025">
    <property type="protein sequence ID" value="GAA4441032.1"/>
    <property type="molecule type" value="Genomic_DNA"/>
</dbReference>
<sequence length="290" mass="32890">MKLVYAAIFTLLQISCFAQNSTLQESLSLTSKILGKEVRYSIYLPAGYNDTNRSYPVLYLLHGYTDDETGWTQFGDVQRIADQTFANGEAPPAIIVMPDGGVSFYINSHDGKVRYEDFFINEFIPEIENRYRIRKKKEFRAVAGLSMGGYGSLIFSLKHPELFAAAAPLSAAVWTDQEILDVPNDRWDGFMGVFLQKGLKGKDRLNQHWQSNSPLKIVETAPVEKLKSVRYYIDCGDEDFLIKGNMALHAAMIDKGVPHEFRVRDGVHSWPYWRAALPEVLKFIGKSFGR</sequence>
<protein>
    <submittedName>
        <fullName evidence="2">Alpha/beta hydrolase-fold protein</fullName>
    </submittedName>
</protein>
<evidence type="ECO:0000313" key="2">
    <source>
        <dbReference type="EMBL" id="GAA4441032.1"/>
    </source>
</evidence>
<dbReference type="PANTHER" id="PTHR48098:SF1">
    <property type="entry name" value="DIACYLGLYCEROL ACYLTRANSFERASE_MYCOLYLTRANSFERASE AG85A"/>
    <property type="match status" value="1"/>
</dbReference>
<name>A0ABP8M022_9BACT</name>
<dbReference type="InterPro" id="IPR050583">
    <property type="entry name" value="Mycobacterial_A85_antigen"/>
</dbReference>
<accession>A0ABP8M022</accession>
<dbReference type="Gene3D" id="3.40.50.1820">
    <property type="entry name" value="alpha/beta hydrolase"/>
    <property type="match status" value="1"/>
</dbReference>
<feature type="chain" id="PRO_5045514557" evidence="1">
    <location>
        <begin position="19"/>
        <end position="290"/>
    </location>
</feature>
<dbReference type="Proteomes" id="UP001501508">
    <property type="component" value="Unassembled WGS sequence"/>
</dbReference>
<dbReference type="PANTHER" id="PTHR48098">
    <property type="entry name" value="ENTEROCHELIN ESTERASE-RELATED"/>
    <property type="match status" value="1"/>
</dbReference>
<dbReference type="SUPFAM" id="SSF53474">
    <property type="entry name" value="alpha/beta-Hydrolases"/>
    <property type="match status" value="1"/>
</dbReference>
<keyword evidence="1" id="KW-0732">Signal</keyword>
<dbReference type="Pfam" id="PF00756">
    <property type="entry name" value="Esterase"/>
    <property type="match status" value="1"/>
</dbReference>